<evidence type="ECO:0000256" key="8">
    <source>
        <dbReference type="SAM" id="Phobius"/>
    </source>
</evidence>
<dbReference type="STRING" id="759620.WS105_1112"/>
<dbReference type="KEGG" id="wct:WS74_1117"/>
<dbReference type="GO" id="GO:0055085">
    <property type="term" value="P:transmembrane transport"/>
    <property type="evidence" value="ECO:0007669"/>
    <property type="project" value="InterPro"/>
</dbReference>
<evidence type="ECO:0000256" key="7">
    <source>
        <dbReference type="RuleBase" id="RU003943"/>
    </source>
</evidence>
<evidence type="ECO:0000256" key="3">
    <source>
        <dbReference type="ARBA" id="ARBA00022692"/>
    </source>
</evidence>
<dbReference type="KEGG" id="wci:WS105_1112"/>
<name>A0A075U1E3_9LACO</name>
<feature type="transmembrane region" description="Helical" evidence="8">
    <location>
        <begin position="178"/>
        <end position="195"/>
    </location>
</feature>
<dbReference type="PANTHER" id="PTHR30477">
    <property type="entry name" value="ABC-TRANSPORTER METAL-BINDING PROTEIN"/>
    <property type="match status" value="1"/>
</dbReference>
<reference evidence="10" key="2">
    <citation type="submission" date="2014-08" db="EMBL/GenBank/DDBJ databases">
        <title>Complete genome of Weissella ceti strain WS74 isolated from diseased rainbow trout in Brazil.</title>
        <authorList>
            <person name="Figueiredo H.C.P."/>
            <person name="Leal C.A.G."/>
            <person name="Pereira F.L."/>
            <person name="Soares S.C."/>
            <person name="Dorella F.A."/>
            <person name="Carvalho A.F."/>
            <person name="Azevedo V.A.C."/>
        </authorList>
    </citation>
    <scope>NUCLEOTIDE SEQUENCE [LARGE SCALE GENOMIC DNA]</scope>
    <source>
        <strain evidence="10">WS74</strain>
    </source>
</reference>
<dbReference type="EMBL" id="CP009223">
    <property type="protein sequence ID" value="AIM63368.1"/>
    <property type="molecule type" value="Genomic_DNA"/>
</dbReference>
<accession>A0A075U1E3</accession>
<comment type="subcellular location">
    <subcellularLocation>
        <location evidence="7">Cell membrane</location>
        <topology evidence="7">Multi-pass membrane protein</topology>
    </subcellularLocation>
    <subcellularLocation>
        <location evidence="1">Membrane</location>
        <topology evidence="1">Multi-pass membrane protein</topology>
    </subcellularLocation>
</comment>
<dbReference type="Pfam" id="PF00950">
    <property type="entry name" value="ABC-3"/>
    <property type="match status" value="1"/>
</dbReference>
<dbReference type="RefSeq" id="WP_009764993.1">
    <property type="nucleotide sequence ID" value="NZ_CP009223.1"/>
</dbReference>
<dbReference type="SUPFAM" id="SSF81345">
    <property type="entry name" value="ABC transporter involved in vitamin B12 uptake, BtuC"/>
    <property type="match status" value="1"/>
</dbReference>
<comment type="similarity">
    <text evidence="2 7">Belongs to the ABC-3 integral membrane protein family.</text>
</comment>
<dbReference type="InterPro" id="IPR001626">
    <property type="entry name" value="ABC_TroCD"/>
</dbReference>
<sequence length="284" mass="30244">MFASIQDFIVALGQYNFLQSALMASIMVGIMSGVIGSFIILRGMSLMGDAISHSVLPGVAVAYMLGINLLWGAATFGVIAALLIGFVSSHSKLKNDTAIGIVFSAFFALGFILISMAESSTNLHHILFGNVLAVSDADLITSVIIMAIVILFVVVFFKELQITSFDETFARVYGLKTYIIQYGLMIVLTLVTVTALQTVGIILIVAMLITPAATAFLWTNSLSTMLFLAAGFGTVASTVGLYLSYTYNWASGPAIVLVAAIIFMVSFFIAPKQGFIQKLGGKNA</sequence>
<dbReference type="AlphaFoldDB" id="A0A075U1E3"/>
<feature type="transmembrane region" description="Helical" evidence="8">
    <location>
        <begin position="21"/>
        <end position="41"/>
    </location>
</feature>
<dbReference type="Proteomes" id="UP000029079">
    <property type="component" value="Chromosome"/>
</dbReference>
<evidence type="ECO:0000313" key="9">
    <source>
        <dbReference type="EMBL" id="AIM63368.1"/>
    </source>
</evidence>
<evidence type="ECO:0000256" key="6">
    <source>
        <dbReference type="ARBA" id="ARBA00072924"/>
    </source>
</evidence>
<keyword evidence="4 8" id="KW-1133">Transmembrane helix</keyword>
<dbReference type="PANTHER" id="PTHR30477:SF13">
    <property type="entry name" value="IRON TRANSPORT SYSTEM MEMBRANE PROTEIN HI_0360-RELATED"/>
    <property type="match status" value="1"/>
</dbReference>
<evidence type="ECO:0000256" key="2">
    <source>
        <dbReference type="ARBA" id="ARBA00008034"/>
    </source>
</evidence>
<dbReference type="CDD" id="cd06550">
    <property type="entry name" value="TM_ABC_iron-siderophores_like"/>
    <property type="match status" value="1"/>
</dbReference>
<dbReference type="OrthoDB" id="9788905at2"/>
<feature type="transmembrane region" description="Helical" evidence="8">
    <location>
        <begin position="249"/>
        <end position="270"/>
    </location>
</feature>
<gene>
    <name evidence="9" type="ORF">WS74_1117</name>
</gene>
<dbReference type="KEGG" id="wce:WS08_1049"/>
<proteinExistence type="inferred from homology"/>
<dbReference type="PATRIC" id="fig|759620.7.peg.1073"/>
<reference evidence="9 10" key="1">
    <citation type="journal article" date="2014" name="Genome Announc.">
        <title>Complete Genome Sequences of Fish Pathogenic Weissella ceti Strains WS74 and WS105.</title>
        <authorList>
            <person name="Figueiredo H.C."/>
            <person name="Leal C.A."/>
            <person name="Dorella F.A."/>
            <person name="Carvalho A.F."/>
            <person name="Soares S.C."/>
            <person name="Pereira F.L."/>
            <person name="Azevedo V.A."/>
        </authorList>
    </citation>
    <scope>NUCLEOTIDE SEQUENCE [LARGE SCALE GENOMIC DNA]</scope>
    <source>
        <strain evidence="9 10">WS74</strain>
    </source>
</reference>
<dbReference type="GO" id="GO:0043190">
    <property type="term" value="C:ATP-binding cassette (ABC) transporter complex"/>
    <property type="evidence" value="ECO:0007669"/>
    <property type="project" value="InterPro"/>
</dbReference>
<feature type="transmembrane region" description="Helical" evidence="8">
    <location>
        <begin position="225"/>
        <end position="243"/>
    </location>
</feature>
<organism evidence="9 10">
    <name type="scientific">Weissella ceti</name>
    <dbReference type="NCBI Taxonomy" id="759620"/>
    <lineage>
        <taxon>Bacteria</taxon>
        <taxon>Bacillati</taxon>
        <taxon>Bacillota</taxon>
        <taxon>Bacilli</taxon>
        <taxon>Lactobacillales</taxon>
        <taxon>Lactobacillaceae</taxon>
        <taxon>Weissella</taxon>
    </lineage>
</organism>
<keyword evidence="3 7" id="KW-0812">Transmembrane</keyword>
<keyword evidence="10" id="KW-1185">Reference proteome</keyword>
<dbReference type="GO" id="GO:0010043">
    <property type="term" value="P:response to zinc ion"/>
    <property type="evidence" value="ECO:0007669"/>
    <property type="project" value="TreeGrafter"/>
</dbReference>
<dbReference type="InterPro" id="IPR037294">
    <property type="entry name" value="ABC_BtuC-like"/>
</dbReference>
<protein>
    <recommendedName>
        <fullName evidence="6">Manganese import system permease protein ScaB</fullName>
    </recommendedName>
</protein>
<feature type="transmembrane region" description="Helical" evidence="8">
    <location>
        <begin position="137"/>
        <end position="157"/>
    </location>
</feature>
<dbReference type="Gene3D" id="1.10.3470.10">
    <property type="entry name" value="ABC transporter involved in vitamin B12 uptake, BtuC"/>
    <property type="match status" value="1"/>
</dbReference>
<feature type="transmembrane region" description="Helical" evidence="8">
    <location>
        <begin position="98"/>
        <end position="117"/>
    </location>
</feature>
<dbReference type="FunFam" id="1.10.3470.10:FF:000003">
    <property type="entry name" value="Iron ABC transporter permease SitD"/>
    <property type="match status" value="1"/>
</dbReference>
<evidence type="ECO:0000256" key="1">
    <source>
        <dbReference type="ARBA" id="ARBA00004141"/>
    </source>
</evidence>
<feature type="transmembrane region" description="Helical" evidence="8">
    <location>
        <begin position="61"/>
        <end position="86"/>
    </location>
</feature>
<evidence type="ECO:0000313" key="10">
    <source>
        <dbReference type="Proteomes" id="UP000029079"/>
    </source>
</evidence>
<evidence type="ECO:0000256" key="4">
    <source>
        <dbReference type="ARBA" id="ARBA00022989"/>
    </source>
</evidence>
<keyword evidence="5 8" id="KW-0472">Membrane</keyword>
<keyword evidence="7" id="KW-0813">Transport</keyword>
<dbReference type="GO" id="GO:0071281">
    <property type="term" value="P:cellular response to iron ion"/>
    <property type="evidence" value="ECO:0007669"/>
    <property type="project" value="UniProtKB-ARBA"/>
</dbReference>
<evidence type="ECO:0000256" key="5">
    <source>
        <dbReference type="ARBA" id="ARBA00023136"/>
    </source>
</evidence>